<keyword evidence="3" id="KW-0804">Transcription</keyword>
<dbReference type="GO" id="GO:0016788">
    <property type="term" value="F:hydrolase activity, acting on ester bonds"/>
    <property type="evidence" value="ECO:0007669"/>
    <property type="project" value="InterPro"/>
</dbReference>
<dbReference type="InterPro" id="IPR010902">
    <property type="entry name" value="NUMOD4"/>
</dbReference>
<sequence length="202" mass="23070">MLTIWMDIEGYEGLYQVSDKGEVRSYDRKVNARNGNTAIRKGRLLAQVTKSNGYKAVSLTRDVNDKVQALVHRLVADAFIVNSEDKTQVNHKDGDKTNNCVTNLEWVTPKENTDHAFRTGLRKLARNKSLNNKPLTSKSGYRGVYRYKKTNKWTVEFRKKGVKYFLGIFECKHDAASMYNFWAIDLIGDSAKLNVIKEGVND</sequence>
<dbReference type="GO" id="GO:0003700">
    <property type="term" value="F:DNA-binding transcription factor activity"/>
    <property type="evidence" value="ECO:0007669"/>
    <property type="project" value="InterPro"/>
</dbReference>
<evidence type="ECO:0000256" key="3">
    <source>
        <dbReference type="ARBA" id="ARBA00023163"/>
    </source>
</evidence>
<dbReference type="GO" id="GO:0003677">
    <property type="term" value="F:DNA binding"/>
    <property type="evidence" value="ECO:0007669"/>
    <property type="project" value="UniProtKB-KW"/>
</dbReference>
<keyword evidence="5" id="KW-0255">Endonuclease</keyword>
<dbReference type="SUPFAM" id="SSF54060">
    <property type="entry name" value="His-Me finger endonucleases"/>
    <property type="match status" value="1"/>
</dbReference>
<dbReference type="Gene3D" id="3.90.75.20">
    <property type="match status" value="1"/>
</dbReference>
<proteinExistence type="predicted"/>
<comment type="caution">
    <text evidence="5">The sequence shown here is derived from an EMBL/GenBank/DDBJ whole genome shotgun (WGS) entry which is preliminary data.</text>
</comment>
<dbReference type="PROSITE" id="PS51032">
    <property type="entry name" value="AP2_ERF"/>
    <property type="match status" value="1"/>
</dbReference>
<evidence type="ECO:0000313" key="6">
    <source>
        <dbReference type="Proteomes" id="UP001204643"/>
    </source>
</evidence>
<gene>
    <name evidence="5" type="ORF">NPM19_27265</name>
</gene>
<dbReference type="InterPro" id="IPR036955">
    <property type="entry name" value="AP2/ERF_dom_sf"/>
</dbReference>
<reference evidence="5" key="1">
    <citation type="submission" date="2022-07" db="EMBL/GenBank/DDBJ databases">
        <title>Identification and characterization of Bacillus thuringiensis and other Bacillus cereus group isolates from spinach by whole genome sequencing.</title>
        <authorList>
            <person name="Zao X."/>
            <person name="Zervas A."/>
            <person name="Hendriks M."/>
            <person name="Rajkovic A."/>
            <person name="Van Overbeek L."/>
            <person name="Hendriksen N.B."/>
            <person name="Uyttendaele M."/>
        </authorList>
    </citation>
    <scope>NUCLEOTIDE SEQUENCE</scope>
    <source>
        <strain evidence="5">781001F-1</strain>
    </source>
</reference>
<dbReference type="InterPro" id="IPR001471">
    <property type="entry name" value="AP2/ERF_dom"/>
</dbReference>
<feature type="domain" description="AP2/ERF" evidence="4">
    <location>
        <begin position="140"/>
        <end position="196"/>
    </location>
</feature>
<dbReference type="EMBL" id="JANHEB010000066">
    <property type="protein sequence ID" value="MCQ6288324.1"/>
    <property type="molecule type" value="Genomic_DNA"/>
</dbReference>
<keyword evidence="1" id="KW-0805">Transcription regulation</keyword>
<dbReference type="RefSeq" id="WP_256425201.1">
    <property type="nucleotide sequence ID" value="NZ_JANHDY010000072.1"/>
</dbReference>
<dbReference type="InterPro" id="IPR044925">
    <property type="entry name" value="His-Me_finger_sf"/>
</dbReference>
<dbReference type="InterPro" id="IPR003615">
    <property type="entry name" value="HNH_nuc"/>
</dbReference>
<keyword evidence="2" id="KW-0238">DNA-binding</keyword>
<keyword evidence="5" id="KW-0540">Nuclease</keyword>
<evidence type="ECO:0000259" key="4">
    <source>
        <dbReference type="PROSITE" id="PS51032"/>
    </source>
</evidence>
<dbReference type="InterPro" id="IPR016177">
    <property type="entry name" value="DNA-bd_dom_sf"/>
</dbReference>
<evidence type="ECO:0000256" key="1">
    <source>
        <dbReference type="ARBA" id="ARBA00023015"/>
    </source>
</evidence>
<protein>
    <submittedName>
        <fullName evidence="5">NUMOD4 motif-containing HNH endonuclease</fullName>
    </submittedName>
</protein>
<dbReference type="SUPFAM" id="SSF54171">
    <property type="entry name" value="DNA-binding domain"/>
    <property type="match status" value="1"/>
</dbReference>
<dbReference type="SMART" id="SM00380">
    <property type="entry name" value="AP2"/>
    <property type="match status" value="1"/>
</dbReference>
<evidence type="ECO:0000256" key="2">
    <source>
        <dbReference type="ARBA" id="ARBA00023125"/>
    </source>
</evidence>
<accession>A0AAW5L930</accession>
<evidence type="ECO:0000313" key="5">
    <source>
        <dbReference type="EMBL" id="MCQ6288324.1"/>
    </source>
</evidence>
<name>A0AAW5L930_BACCE</name>
<dbReference type="Pfam" id="PF07463">
    <property type="entry name" value="NUMOD4"/>
    <property type="match status" value="1"/>
</dbReference>
<keyword evidence="5" id="KW-0378">Hydrolase</keyword>
<dbReference type="Pfam" id="PF13392">
    <property type="entry name" value="HNH_3"/>
    <property type="match status" value="1"/>
</dbReference>
<organism evidence="5 6">
    <name type="scientific">Bacillus cereus</name>
    <dbReference type="NCBI Taxonomy" id="1396"/>
    <lineage>
        <taxon>Bacteria</taxon>
        <taxon>Bacillati</taxon>
        <taxon>Bacillota</taxon>
        <taxon>Bacilli</taxon>
        <taxon>Bacillales</taxon>
        <taxon>Bacillaceae</taxon>
        <taxon>Bacillus</taxon>
        <taxon>Bacillus cereus group</taxon>
    </lineage>
</organism>
<dbReference type="Proteomes" id="UP001204643">
    <property type="component" value="Unassembled WGS sequence"/>
</dbReference>
<dbReference type="Gene3D" id="3.30.730.10">
    <property type="entry name" value="AP2/ERF domain"/>
    <property type="match status" value="1"/>
</dbReference>
<dbReference type="GO" id="GO:0004519">
    <property type="term" value="F:endonuclease activity"/>
    <property type="evidence" value="ECO:0007669"/>
    <property type="project" value="UniProtKB-KW"/>
</dbReference>
<dbReference type="AlphaFoldDB" id="A0AAW5L930"/>